<dbReference type="PANTHER" id="PTHR48043:SF145">
    <property type="entry name" value="FI06409P-RELATED"/>
    <property type="match status" value="1"/>
</dbReference>
<evidence type="ECO:0000256" key="4">
    <source>
        <dbReference type="SAM" id="Phobius"/>
    </source>
</evidence>
<dbReference type="GO" id="GO:0008194">
    <property type="term" value="F:UDP-glycosyltransferase activity"/>
    <property type="evidence" value="ECO:0007669"/>
    <property type="project" value="InterPro"/>
</dbReference>
<evidence type="ECO:0000313" key="6">
    <source>
        <dbReference type="EMBL" id="KRT85102.1"/>
    </source>
</evidence>
<dbReference type="InterPro" id="IPR002213">
    <property type="entry name" value="UDP_glucos_trans"/>
</dbReference>
<evidence type="ECO:0000256" key="5">
    <source>
        <dbReference type="SAM" id="SignalP"/>
    </source>
</evidence>
<keyword evidence="7" id="KW-1185">Reference proteome</keyword>
<dbReference type="OrthoDB" id="5835829at2759"/>
<sequence>MRLLYFALLLVSVQSGDSANILAIAPFGGKSHYSIIEKLLKALVARGHEVDVISHFPSKTPIPRYNEFSVRGSLPIYQDNMTIDSVRDKNLIQQLTLIFANGGVSVCEAIFNTKIAQDLRNSTKKYDLLITHYFATNCMLAFAHLFSVPSVAVITSVSLPWAPSLIGLPDNPAYIPNYFTMFLPKMGFGDRFFNTMTYIITKIGFEVQSNKQSNAVVKKFFGPQLPDLDDLARNVSLVLVNSHFSTHQSRPVVPNFVEVAGLHIDGNATLTKHYEEILKTDTKIEGIIYLSFGSMIVTESFSEEVLLAFFNAFKRLPYKVLWKASRERFPKHLKLPNNIQFEPWMPQMEILCMLFQVQIYINTFLKSLLCLKYFTGHPNVKLFVSHGGMLGTSEALYCGVPVLGIPIFADQLLNIRNSVSKGVAIEIPYNQITEEKLVVAIQSLLNDPTFKTNTERVSRLFKDRPMSALDTAVYWVEYVIRHNGAPHLRSIAADLPWYQYYLLDVIFVFIVCVSTFCFVLCKLVIYIVLKLLVALYKNKIKKE</sequence>
<dbReference type="InterPro" id="IPR050271">
    <property type="entry name" value="UDP-glycosyltransferase"/>
</dbReference>
<keyword evidence="2" id="KW-0328">Glycosyltransferase</keyword>
<comment type="caution">
    <text evidence="6">The sequence shown here is derived from an EMBL/GenBank/DDBJ whole genome shotgun (WGS) entry which is preliminary data.</text>
</comment>
<keyword evidence="4" id="KW-1133">Transmembrane helix</keyword>
<feature type="chain" id="PRO_5006668585" evidence="5">
    <location>
        <begin position="19"/>
        <end position="543"/>
    </location>
</feature>
<feature type="signal peptide" evidence="5">
    <location>
        <begin position="1"/>
        <end position="18"/>
    </location>
</feature>
<comment type="similarity">
    <text evidence="1">Belongs to the UDP-glycosyltransferase family.</text>
</comment>
<evidence type="ECO:0000256" key="3">
    <source>
        <dbReference type="ARBA" id="ARBA00022679"/>
    </source>
</evidence>
<dbReference type="AlphaFoldDB" id="A0A0T6BCY2"/>
<protein>
    <submittedName>
        <fullName evidence="6">Glycosyltransferase</fullName>
    </submittedName>
</protein>
<evidence type="ECO:0000256" key="1">
    <source>
        <dbReference type="ARBA" id="ARBA00009995"/>
    </source>
</evidence>
<keyword evidence="4" id="KW-0472">Membrane</keyword>
<keyword evidence="5" id="KW-0732">Signal</keyword>
<proteinExistence type="inferred from homology"/>
<evidence type="ECO:0000313" key="7">
    <source>
        <dbReference type="Proteomes" id="UP000051574"/>
    </source>
</evidence>
<dbReference type="SUPFAM" id="SSF53756">
    <property type="entry name" value="UDP-Glycosyltransferase/glycogen phosphorylase"/>
    <property type="match status" value="1"/>
</dbReference>
<reference evidence="6 7" key="1">
    <citation type="submission" date="2015-09" db="EMBL/GenBank/DDBJ databases">
        <title>Draft genome of the scarab beetle Oryctes borbonicus.</title>
        <authorList>
            <person name="Meyer J.M."/>
            <person name="Markov G.V."/>
            <person name="Baskaran P."/>
            <person name="Herrmann M."/>
            <person name="Sommer R.J."/>
            <person name="Roedelsperger C."/>
        </authorList>
    </citation>
    <scope>NUCLEOTIDE SEQUENCE [LARGE SCALE GENOMIC DNA]</scope>
    <source>
        <strain evidence="6">OB123</strain>
        <tissue evidence="6">Whole animal</tissue>
    </source>
</reference>
<feature type="transmembrane region" description="Helical" evidence="4">
    <location>
        <begin position="500"/>
        <end position="533"/>
    </location>
</feature>
<accession>A0A0T6BCY2</accession>
<keyword evidence="3 6" id="KW-0808">Transferase</keyword>
<dbReference type="PANTHER" id="PTHR48043">
    <property type="entry name" value="EG:EG0003.4 PROTEIN-RELATED"/>
    <property type="match status" value="1"/>
</dbReference>
<organism evidence="6 7">
    <name type="scientific">Oryctes borbonicus</name>
    <dbReference type="NCBI Taxonomy" id="1629725"/>
    <lineage>
        <taxon>Eukaryota</taxon>
        <taxon>Metazoa</taxon>
        <taxon>Ecdysozoa</taxon>
        <taxon>Arthropoda</taxon>
        <taxon>Hexapoda</taxon>
        <taxon>Insecta</taxon>
        <taxon>Pterygota</taxon>
        <taxon>Neoptera</taxon>
        <taxon>Endopterygota</taxon>
        <taxon>Coleoptera</taxon>
        <taxon>Polyphaga</taxon>
        <taxon>Scarabaeiformia</taxon>
        <taxon>Scarabaeidae</taxon>
        <taxon>Dynastinae</taxon>
        <taxon>Oryctes</taxon>
    </lineage>
</organism>
<name>A0A0T6BCY2_9SCAR</name>
<evidence type="ECO:0000256" key="2">
    <source>
        <dbReference type="ARBA" id="ARBA00022676"/>
    </source>
</evidence>
<dbReference type="EMBL" id="LJIG01001838">
    <property type="protein sequence ID" value="KRT85102.1"/>
    <property type="molecule type" value="Genomic_DNA"/>
</dbReference>
<gene>
    <name evidence="6" type="ORF">AMK59_1975</name>
</gene>
<keyword evidence="4" id="KW-0812">Transmembrane</keyword>
<dbReference type="Gene3D" id="3.40.50.2000">
    <property type="entry name" value="Glycogen Phosphorylase B"/>
    <property type="match status" value="2"/>
</dbReference>
<dbReference type="Pfam" id="PF00201">
    <property type="entry name" value="UDPGT"/>
    <property type="match status" value="2"/>
</dbReference>
<dbReference type="CDD" id="cd03784">
    <property type="entry name" value="GT1_Gtf-like"/>
    <property type="match status" value="1"/>
</dbReference>
<dbReference type="Proteomes" id="UP000051574">
    <property type="component" value="Unassembled WGS sequence"/>
</dbReference>